<keyword evidence="13" id="KW-1185">Reference proteome</keyword>
<dbReference type="GO" id="GO:0004130">
    <property type="term" value="F:cytochrome-c peroxidase activity"/>
    <property type="evidence" value="ECO:0007669"/>
    <property type="project" value="TreeGrafter"/>
</dbReference>
<dbReference type="InterPro" id="IPR036909">
    <property type="entry name" value="Cyt_c-like_dom_sf"/>
</dbReference>
<evidence type="ECO:0000256" key="5">
    <source>
        <dbReference type="ARBA" id="ARBA00022764"/>
    </source>
</evidence>
<dbReference type="SUPFAM" id="SSF46626">
    <property type="entry name" value="Cytochrome c"/>
    <property type="match status" value="2"/>
</dbReference>
<feature type="domain" description="Cytochrome c" evidence="11">
    <location>
        <begin position="51"/>
        <end position="157"/>
    </location>
</feature>
<dbReference type="PANTHER" id="PTHR30600">
    <property type="entry name" value="CYTOCHROME C PEROXIDASE-RELATED"/>
    <property type="match status" value="1"/>
</dbReference>
<evidence type="ECO:0000256" key="6">
    <source>
        <dbReference type="ARBA" id="ARBA00023002"/>
    </source>
</evidence>
<dbReference type="InterPro" id="IPR009056">
    <property type="entry name" value="Cyt_c-like_dom"/>
</dbReference>
<evidence type="ECO:0000256" key="9">
    <source>
        <dbReference type="PIRSR" id="PIRSR000294-2"/>
    </source>
</evidence>
<feature type="domain" description="Cytochrome c" evidence="11">
    <location>
        <begin position="206"/>
        <end position="336"/>
    </location>
</feature>
<keyword evidence="2 8" id="KW-0349">Heme</keyword>
<comment type="cofactor">
    <cofactor evidence="8">
        <name>heme</name>
        <dbReference type="ChEBI" id="CHEBI:30413"/>
    </cofactor>
    <text evidence="8">Binds 2 heme groups.</text>
</comment>
<dbReference type="Gene3D" id="1.10.760.10">
    <property type="entry name" value="Cytochrome c-like domain"/>
    <property type="match status" value="2"/>
</dbReference>
<dbReference type="PIRSF" id="PIRSF000294">
    <property type="entry name" value="Cytochrome-c_peroxidase"/>
    <property type="match status" value="1"/>
</dbReference>
<feature type="binding site" description="covalent" evidence="8">
    <location>
        <position position="223"/>
    </location>
    <ligand>
        <name>heme c</name>
        <dbReference type="ChEBI" id="CHEBI:61717"/>
        <label>2</label>
    </ligand>
</feature>
<proteinExistence type="predicted"/>
<feature type="binding site" description="axial binding residue" evidence="9">
    <location>
        <position position="311"/>
    </location>
    <ligand>
        <name>heme c</name>
        <dbReference type="ChEBI" id="CHEBI:61717"/>
        <label>2</label>
    </ligand>
    <ligandPart>
        <name>Fe</name>
        <dbReference type="ChEBI" id="CHEBI:18248"/>
    </ligandPart>
</feature>
<feature type="binding site" description="axial binding residue" evidence="9">
    <location>
        <position position="224"/>
    </location>
    <ligand>
        <name>heme c</name>
        <dbReference type="ChEBI" id="CHEBI:61717"/>
        <label>2</label>
    </ligand>
    <ligandPart>
        <name>Fe</name>
        <dbReference type="ChEBI" id="CHEBI:18248"/>
    </ligandPart>
</feature>
<comment type="PTM">
    <text evidence="8">Binds 2 heme groups per subunit.</text>
</comment>
<dbReference type="EMBL" id="JAAXYO010000089">
    <property type="protein sequence ID" value="MBU2787942.1"/>
    <property type="molecule type" value="Genomic_DNA"/>
</dbReference>
<dbReference type="AlphaFoldDB" id="A0AAE3CJN1"/>
<feature type="chain" id="PRO_5041907366" evidence="10">
    <location>
        <begin position="33"/>
        <end position="369"/>
    </location>
</feature>
<evidence type="ECO:0000256" key="10">
    <source>
        <dbReference type="SAM" id="SignalP"/>
    </source>
</evidence>
<evidence type="ECO:0000313" key="13">
    <source>
        <dbReference type="Proteomes" id="UP001197378"/>
    </source>
</evidence>
<feature type="signal peptide" evidence="10">
    <location>
        <begin position="1"/>
        <end position="32"/>
    </location>
</feature>
<dbReference type="InterPro" id="IPR051395">
    <property type="entry name" value="Cytochrome_c_Peroxidase/MauG"/>
</dbReference>
<keyword evidence="12" id="KW-0575">Peroxidase</keyword>
<feature type="binding site" description="covalent" evidence="8">
    <location>
        <position position="73"/>
    </location>
    <ligand>
        <name>heme c</name>
        <dbReference type="ChEBI" id="CHEBI:61717"/>
        <label>1</label>
    </ligand>
</feature>
<dbReference type="GO" id="GO:0042597">
    <property type="term" value="C:periplasmic space"/>
    <property type="evidence" value="ECO:0007669"/>
    <property type="project" value="UniProtKB-SubCell"/>
</dbReference>
<evidence type="ECO:0000256" key="1">
    <source>
        <dbReference type="ARBA" id="ARBA00004418"/>
    </source>
</evidence>
<keyword evidence="6" id="KW-0560">Oxidoreductase</keyword>
<dbReference type="PANTHER" id="PTHR30600:SF7">
    <property type="entry name" value="CYTOCHROME C PEROXIDASE-RELATED"/>
    <property type="match status" value="1"/>
</dbReference>
<evidence type="ECO:0000256" key="8">
    <source>
        <dbReference type="PIRSR" id="PIRSR000294-1"/>
    </source>
</evidence>
<dbReference type="Pfam" id="PF03150">
    <property type="entry name" value="CCP_MauG"/>
    <property type="match status" value="1"/>
</dbReference>
<evidence type="ECO:0000256" key="2">
    <source>
        <dbReference type="ARBA" id="ARBA00022617"/>
    </source>
</evidence>
<gene>
    <name evidence="12" type="ORF">HFQ13_06955</name>
</gene>
<evidence type="ECO:0000256" key="3">
    <source>
        <dbReference type="ARBA" id="ARBA00022723"/>
    </source>
</evidence>
<feature type="binding site" description="axial binding residue" evidence="9">
    <location>
        <position position="77"/>
    </location>
    <ligand>
        <name>heme c</name>
        <dbReference type="ChEBI" id="CHEBI:61717"/>
        <label>1</label>
    </ligand>
    <ligandPart>
        <name>Fe</name>
        <dbReference type="ChEBI" id="CHEBI:18248"/>
    </ligandPart>
</feature>
<comment type="subcellular location">
    <subcellularLocation>
        <location evidence="1">Periplasm</location>
    </subcellularLocation>
</comment>
<dbReference type="PROSITE" id="PS51007">
    <property type="entry name" value="CYTC"/>
    <property type="match status" value="2"/>
</dbReference>
<evidence type="ECO:0000256" key="4">
    <source>
        <dbReference type="ARBA" id="ARBA00022729"/>
    </source>
</evidence>
<evidence type="ECO:0000256" key="7">
    <source>
        <dbReference type="ARBA" id="ARBA00023004"/>
    </source>
</evidence>
<organism evidence="12 13">
    <name type="scientific">Igneacidithiobacillus copahuensis</name>
    <dbReference type="NCBI Taxonomy" id="2724909"/>
    <lineage>
        <taxon>Bacteria</taxon>
        <taxon>Pseudomonadati</taxon>
        <taxon>Pseudomonadota</taxon>
        <taxon>Acidithiobacillia</taxon>
        <taxon>Acidithiobacillales</taxon>
        <taxon>Acidithiobacillaceae</taxon>
        <taxon>Igneacidithiobacillus</taxon>
    </lineage>
</organism>
<protein>
    <submittedName>
        <fullName evidence="12">Cytochrome-c peroxidase</fullName>
    </submittedName>
</protein>
<dbReference type="GO" id="GO:0046872">
    <property type="term" value="F:metal ion binding"/>
    <property type="evidence" value="ECO:0007669"/>
    <property type="project" value="UniProtKB-KW"/>
</dbReference>
<reference evidence="12" key="1">
    <citation type="journal article" date="2021" name="ISME J.">
        <title>Genomic evolution of the class Acidithiobacillia: deep-branching Proteobacteria living in extreme acidic conditions.</title>
        <authorList>
            <person name="Moya-Beltran A."/>
            <person name="Beard S."/>
            <person name="Rojas-Villalobos C."/>
            <person name="Issotta F."/>
            <person name="Gallardo Y."/>
            <person name="Ulloa R."/>
            <person name="Giaveno A."/>
            <person name="Degli Esposti M."/>
            <person name="Johnson D.B."/>
            <person name="Quatrini R."/>
        </authorList>
    </citation>
    <scope>NUCLEOTIDE SEQUENCE</scope>
    <source>
        <strain evidence="12">VAN18-1</strain>
    </source>
</reference>
<accession>A0AAE3CJN1</accession>
<keyword evidence="3 9" id="KW-0479">Metal-binding</keyword>
<dbReference type="GO" id="GO:0009055">
    <property type="term" value="F:electron transfer activity"/>
    <property type="evidence" value="ECO:0007669"/>
    <property type="project" value="InterPro"/>
</dbReference>
<feature type="binding site" description="covalent" evidence="8">
    <location>
        <position position="220"/>
    </location>
    <ligand>
        <name>heme c</name>
        <dbReference type="ChEBI" id="CHEBI:61717"/>
        <label>2</label>
    </ligand>
</feature>
<evidence type="ECO:0000313" key="12">
    <source>
        <dbReference type="EMBL" id="MBU2787942.1"/>
    </source>
</evidence>
<keyword evidence="5" id="KW-0574">Periplasm</keyword>
<dbReference type="RefSeq" id="WP_215872390.1">
    <property type="nucleotide sequence ID" value="NZ_JAAXYO010000089.1"/>
</dbReference>
<evidence type="ECO:0000259" key="11">
    <source>
        <dbReference type="PROSITE" id="PS51007"/>
    </source>
</evidence>
<feature type="binding site" description="covalent" evidence="8">
    <location>
        <position position="76"/>
    </location>
    <ligand>
        <name>heme c</name>
        <dbReference type="ChEBI" id="CHEBI:61717"/>
        <label>1</label>
    </ligand>
</feature>
<keyword evidence="7 9" id="KW-0408">Iron</keyword>
<dbReference type="GO" id="GO:0020037">
    <property type="term" value="F:heme binding"/>
    <property type="evidence" value="ECO:0007669"/>
    <property type="project" value="InterPro"/>
</dbReference>
<dbReference type="InterPro" id="IPR004852">
    <property type="entry name" value="Di-haem_cyt_c_peroxidsae"/>
</dbReference>
<dbReference type="InterPro" id="IPR026259">
    <property type="entry name" value="MauG/Cytc_peroxidase"/>
</dbReference>
<sequence length="369" mass="40331">MHTHLIIRSPRRGWQSLLLACAGLLAAPLAVADGEFPAKVPVPADNPMTPAKIELGKQLYFDPRISLSGTVSCNSCHMVQSNGSDNLPLSFGVFGRVDVPRNTPTVYNAAFNTVQFWDGRASSLEEQAKGPILNPVEMGMPNAEAVVDVLRKIPGYHAQFAQVFGGKEPITFDHAAEAIASFERTLVTPDSPYDRFVKGDKKALDVTAQEGLKLFNSVGCGTCHAGPMFDNPGLPMGEGFYQKFPAQPQNAACAKYVQKYHLHGDLGRYDVTHKDADKERFRVPGLRNVALTAPYFNYGTVPNLQEAVRVMAACELGKNLTETQTKQIEAFLNSLTGKFPQVTLPHLPQTPDSTLLMKVADMAKEMQKK</sequence>
<comment type="caution">
    <text evidence="12">The sequence shown here is derived from an EMBL/GenBank/DDBJ whole genome shotgun (WGS) entry which is preliminary data.</text>
</comment>
<keyword evidence="4 10" id="KW-0732">Signal</keyword>
<dbReference type="Proteomes" id="UP001197378">
    <property type="component" value="Unassembled WGS sequence"/>
</dbReference>
<name>A0AAE3CJN1_9PROT</name>